<dbReference type="GO" id="GO:0034474">
    <property type="term" value="P:U2 snRNA 3'-end processing"/>
    <property type="evidence" value="ECO:0007669"/>
    <property type="project" value="InterPro"/>
</dbReference>
<evidence type="ECO:0000256" key="1">
    <source>
        <dbReference type="SAM" id="MobiDB-lite"/>
    </source>
</evidence>
<dbReference type="PANTHER" id="PTHR21224">
    <property type="entry name" value="INTEGRATOR COMPLEX SUBUNIT 1"/>
    <property type="match status" value="1"/>
</dbReference>
<dbReference type="PANTHER" id="PTHR21224:SF1">
    <property type="entry name" value="INTEGRATOR COMPLEX SUBUNIT 1"/>
    <property type="match status" value="1"/>
</dbReference>
<organism evidence="2">
    <name type="scientific">Amphimedon queenslandica</name>
    <name type="common">Sponge</name>
    <dbReference type="NCBI Taxonomy" id="400682"/>
    <lineage>
        <taxon>Eukaryota</taxon>
        <taxon>Metazoa</taxon>
        <taxon>Porifera</taxon>
        <taxon>Demospongiae</taxon>
        <taxon>Heteroscleromorpha</taxon>
        <taxon>Haplosclerida</taxon>
        <taxon>Niphatidae</taxon>
        <taxon>Amphimedon</taxon>
    </lineage>
</organism>
<sequence length="290" mass="30179">MSAGKKGTGVSGGSSGGRPPKGHPPSGDFFALGSKTGSRQSSPSVSGGPPTKRIHLEEEETSGGGDLFSNPIRLAQARGASDATVTPSSSSSSSKSPAAQSIEVRATELVQAVGDALSGESTSPKASKLLLGSIKQLKNARLKADPKLNDALITIATNHPQLFTGNAIVEALLSVLKRESGAIFKMRSEPATYSLACNLILFCLKDSNSWPENVAKTYIDDATGDRVWVDLKHCKKLADNILTVFNTRTIGGGGGGTEESGQQEEGEGTMEELSGLVGNIPVQPRYRIGN</sequence>
<proteinExistence type="predicted"/>
<reference evidence="2" key="1">
    <citation type="submission" date="2017-05" db="UniProtKB">
        <authorList>
            <consortium name="EnsemblMetazoa"/>
        </authorList>
    </citation>
    <scope>IDENTIFICATION</scope>
</reference>
<feature type="compositionally biased region" description="Gly residues" evidence="1">
    <location>
        <begin position="1"/>
        <end position="16"/>
    </location>
</feature>
<dbReference type="InterPro" id="IPR038902">
    <property type="entry name" value="INTS1"/>
</dbReference>
<dbReference type="eggNOG" id="KOG4596">
    <property type="taxonomic scope" value="Eukaryota"/>
</dbReference>
<dbReference type="AlphaFoldDB" id="A0A1X7V7Z2"/>
<accession>A0A1X7V7Z2</accession>
<dbReference type="EnsemblMetazoa" id="Aqu2.1.35924_001">
    <property type="protein sequence ID" value="Aqu2.1.35924_001"/>
    <property type="gene ID" value="Aqu2.1.35924"/>
</dbReference>
<name>A0A1X7V7Z2_AMPQE</name>
<dbReference type="InParanoid" id="A0A1X7V7Z2"/>
<dbReference type="GO" id="GO:0032039">
    <property type="term" value="C:integrator complex"/>
    <property type="evidence" value="ECO:0007669"/>
    <property type="project" value="InterPro"/>
</dbReference>
<evidence type="ECO:0000313" key="2">
    <source>
        <dbReference type="EnsemblMetazoa" id="Aqu2.1.35924_001"/>
    </source>
</evidence>
<dbReference type="STRING" id="400682.A0A1X7V7Z2"/>
<feature type="compositionally biased region" description="Polar residues" evidence="1">
    <location>
        <begin position="35"/>
        <end position="45"/>
    </location>
</feature>
<feature type="region of interest" description="Disordered" evidence="1">
    <location>
        <begin position="1"/>
        <end position="102"/>
    </location>
</feature>
<protein>
    <submittedName>
        <fullName evidence="2">Uncharacterized protein</fullName>
    </submittedName>
</protein>